<dbReference type="PANTHER" id="PTHR16524:SF2">
    <property type="entry name" value="CELL DEATH REGULATOR AVEN"/>
    <property type="match status" value="1"/>
</dbReference>
<name>A0A336LM20_CULSO</name>
<dbReference type="EMBL" id="UFQT01000056">
    <property type="protein sequence ID" value="SSX19112.1"/>
    <property type="molecule type" value="Genomic_DNA"/>
</dbReference>
<accession>A0A336LM20</accession>
<proteinExistence type="predicted"/>
<dbReference type="PANTHER" id="PTHR16524">
    <property type="entry name" value="CELL DEATH REGULATOR AVEN"/>
    <property type="match status" value="1"/>
</dbReference>
<reference evidence="2" key="1">
    <citation type="submission" date="2018-07" db="EMBL/GenBank/DDBJ databases">
        <authorList>
            <person name="Quirk P.G."/>
            <person name="Krulwich T.A."/>
        </authorList>
    </citation>
    <scope>NUCLEOTIDE SEQUENCE</scope>
</reference>
<evidence type="ECO:0000313" key="2">
    <source>
        <dbReference type="EMBL" id="SSX19112.1"/>
    </source>
</evidence>
<feature type="compositionally biased region" description="Basic residues" evidence="1">
    <location>
        <begin position="68"/>
        <end position="87"/>
    </location>
</feature>
<gene>
    <name evidence="2" type="primary">CSON012277</name>
</gene>
<organism evidence="2">
    <name type="scientific">Culicoides sonorensis</name>
    <name type="common">Biting midge</name>
    <dbReference type="NCBI Taxonomy" id="179676"/>
    <lineage>
        <taxon>Eukaryota</taxon>
        <taxon>Metazoa</taxon>
        <taxon>Ecdysozoa</taxon>
        <taxon>Arthropoda</taxon>
        <taxon>Hexapoda</taxon>
        <taxon>Insecta</taxon>
        <taxon>Pterygota</taxon>
        <taxon>Neoptera</taxon>
        <taxon>Endopterygota</taxon>
        <taxon>Diptera</taxon>
        <taxon>Nematocera</taxon>
        <taxon>Chironomoidea</taxon>
        <taxon>Ceratopogonidae</taxon>
        <taxon>Ceratopogoninae</taxon>
        <taxon>Culicoides</taxon>
        <taxon>Monoculicoides</taxon>
    </lineage>
</organism>
<dbReference type="VEuPathDB" id="VectorBase:CSON012277"/>
<sequence length="294" mass="34222">MSFRVKKNAGLLRVKFDIQLLINKKIFIYIFQLLRSEFNCNFDQISIQLSLNHGSFNMSEQYNSKALGRNKHNRHKQQKDKHSKFKPKTLPVHPTRIVLESNWSFYSNDVSSEDESSSAPDFEEVMRSSANVGSHFKFKSEKNVEYNEDFKSSLFQIDGKMLECALSTIPFYERIGVDSSYFTADELEDQDQIATENEEKYRKMCENRSKEIIKGKNKKLPEIPRPVRFVEETELETDSTRDDLDEVLEKTRSFHIVVEPVLKFKSTSDNTAVVSAVEPESKESMQKWLDDLLS</sequence>
<protein>
    <submittedName>
        <fullName evidence="2">CSON012277 protein</fullName>
    </submittedName>
</protein>
<feature type="region of interest" description="Disordered" evidence="1">
    <location>
        <begin position="68"/>
        <end position="88"/>
    </location>
</feature>
<dbReference type="AlphaFoldDB" id="A0A336LM20"/>
<evidence type="ECO:0000256" key="1">
    <source>
        <dbReference type="SAM" id="MobiDB-lite"/>
    </source>
</evidence>
<dbReference type="InterPro" id="IPR026187">
    <property type="entry name" value="Aven"/>
</dbReference>
<dbReference type="GO" id="GO:0010972">
    <property type="term" value="P:negative regulation of G2/M transition of mitotic cell cycle"/>
    <property type="evidence" value="ECO:0007669"/>
    <property type="project" value="TreeGrafter"/>
</dbReference>